<keyword evidence="6" id="KW-1185">Reference proteome</keyword>
<dbReference type="InterPro" id="IPR050090">
    <property type="entry name" value="Tyrosine_recombinase_XerCD"/>
</dbReference>
<keyword evidence="1" id="KW-0229">DNA integration</keyword>
<evidence type="ECO:0000256" key="2">
    <source>
        <dbReference type="ARBA" id="ARBA00023125"/>
    </source>
</evidence>
<protein>
    <submittedName>
        <fullName evidence="5">Site-specific integrase</fullName>
    </submittedName>
</protein>
<dbReference type="InterPro" id="IPR011010">
    <property type="entry name" value="DNA_brk_join_enz"/>
</dbReference>
<dbReference type="RefSeq" id="WP_252836829.1">
    <property type="nucleotide sequence ID" value="NZ_CP099587.1"/>
</dbReference>
<dbReference type="Proteomes" id="UP001056386">
    <property type="component" value="Chromosome 1"/>
</dbReference>
<dbReference type="SUPFAM" id="SSF56349">
    <property type="entry name" value="DNA breaking-rejoining enzymes"/>
    <property type="match status" value="1"/>
</dbReference>
<organism evidence="5 6">
    <name type="scientific">Burkholderia glumae</name>
    <name type="common">Pseudomonas glumae</name>
    <dbReference type="NCBI Taxonomy" id="337"/>
    <lineage>
        <taxon>Bacteria</taxon>
        <taxon>Pseudomonadati</taxon>
        <taxon>Pseudomonadota</taxon>
        <taxon>Betaproteobacteria</taxon>
        <taxon>Burkholderiales</taxon>
        <taxon>Burkholderiaceae</taxon>
        <taxon>Burkholderia</taxon>
    </lineage>
</organism>
<dbReference type="Pfam" id="PF00589">
    <property type="entry name" value="Phage_integrase"/>
    <property type="match status" value="1"/>
</dbReference>
<proteinExistence type="predicted"/>
<evidence type="ECO:0000259" key="4">
    <source>
        <dbReference type="PROSITE" id="PS51898"/>
    </source>
</evidence>
<reference evidence="5" key="1">
    <citation type="submission" date="2022-06" db="EMBL/GenBank/DDBJ databases">
        <title>Draft genome sequence of Burkholderia glumae strain GR20004 isolated from rice panicle showing bacterial panicle blight.</title>
        <authorList>
            <person name="Choi S.Y."/>
            <person name="Lee Y.H."/>
        </authorList>
    </citation>
    <scope>NUCLEOTIDE SEQUENCE</scope>
    <source>
        <strain evidence="5">GR20004</strain>
    </source>
</reference>
<dbReference type="InterPro" id="IPR002104">
    <property type="entry name" value="Integrase_catalytic"/>
</dbReference>
<keyword evidence="2" id="KW-0238">DNA-binding</keyword>
<sequence>MASYRKRGKTWRAEVARGGVRESGSFDTKAEAIAWATKLEAEIDAGKRRSYSKIPKTLSDGIDEYLAKISPGMIKHEWNKKRFEFLRESLGDLVGQLLRSIKPEQIAEWRDARLKDVEPSTVNRDLNMISAVFTAARDDWKWIHSNPVHEVKRPRDPPPRDRRVPDSDAAAMCRALGLVDDGPVATTQQYVALAFLVAIETAMRQGEILGLTWSNVHLKARYVHLPKTKNGDSRDVPLSKRAIELLERLPRIEGESRCFPINQGSADALWRKRRNKLAETMPSIGNLHFHDSRHEATTRLAKKLHVLALAKMIGHRDIQSLMIYYDETAAELAARLD</sequence>
<evidence type="ECO:0000313" key="6">
    <source>
        <dbReference type="Proteomes" id="UP001056386"/>
    </source>
</evidence>
<evidence type="ECO:0000256" key="1">
    <source>
        <dbReference type="ARBA" id="ARBA00022908"/>
    </source>
</evidence>
<dbReference type="PANTHER" id="PTHR30349:SF94">
    <property type="entry name" value="INTEGRASE_RECOMBINASE HI_1414-RELATED"/>
    <property type="match status" value="1"/>
</dbReference>
<dbReference type="PROSITE" id="PS51898">
    <property type="entry name" value="TYR_RECOMBINASE"/>
    <property type="match status" value="1"/>
</dbReference>
<evidence type="ECO:0000256" key="3">
    <source>
        <dbReference type="ARBA" id="ARBA00023172"/>
    </source>
</evidence>
<name>A0ABY5BFZ8_BURGL</name>
<feature type="domain" description="Tyr recombinase" evidence="4">
    <location>
        <begin position="159"/>
        <end position="337"/>
    </location>
</feature>
<dbReference type="CDD" id="cd00796">
    <property type="entry name" value="INT_Rci_Hp1_C"/>
    <property type="match status" value="1"/>
</dbReference>
<dbReference type="Pfam" id="PF24624">
    <property type="entry name" value="Int_N"/>
    <property type="match status" value="1"/>
</dbReference>
<dbReference type="Gene3D" id="1.10.443.10">
    <property type="entry name" value="Intergrase catalytic core"/>
    <property type="match status" value="1"/>
</dbReference>
<accession>A0ABY5BFZ8</accession>
<evidence type="ECO:0000313" key="5">
    <source>
        <dbReference type="EMBL" id="USS45430.1"/>
    </source>
</evidence>
<dbReference type="EMBL" id="CP099587">
    <property type="protein sequence ID" value="USS45430.1"/>
    <property type="molecule type" value="Genomic_DNA"/>
</dbReference>
<dbReference type="InterPro" id="IPR057084">
    <property type="entry name" value="Int_N"/>
</dbReference>
<dbReference type="InterPro" id="IPR010998">
    <property type="entry name" value="Integrase_recombinase_N"/>
</dbReference>
<dbReference type="PANTHER" id="PTHR30349">
    <property type="entry name" value="PHAGE INTEGRASE-RELATED"/>
    <property type="match status" value="1"/>
</dbReference>
<keyword evidence="3" id="KW-0233">DNA recombination</keyword>
<dbReference type="InterPro" id="IPR013762">
    <property type="entry name" value="Integrase-like_cat_sf"/>
</dbReference>
<gene>
    <name evidence="5" type="ORF">NFI99_28040</name>
</gene>
<dbReference type="Gene3D" id="1.10.150.130">
    <property type="match status" value="1"/>
</dbReference>